<dbReference type="EMBL" id="BARS01004419">
    <property type="protein sequence ID" value="GAF77929.1"/>
    <property type="molecule type" value="Genomic_DNA"/>
</dbReference>
<comment type="caution">
    <text evidence="3">The sequence shown here is derived from an EMBL/GenBank/DDBJ whole genome shotgun (WGS) entry which is preliminary data.</text>
</comment>
<dbReference type="InterPro" id="IPR025668">
    <property type="entry name" value="Tnp_DDE_dom"/>
</dbReference>
<feature type="compositionally biased region" description="Basic and acidic residues" evidence="1">
    <location>
        <begin position="65"/>
        <end position="81"/>
    </location>
</feature>
<feature type="region of interest" description="Disordered" evidence="1">
    <location>
        <begin position="65"/>
        <end position="100"/>
    </location>
</feature>
<sequence>SFRRRKTMQHCLRDAREQVEGLRKELEEHPEGTSKRQKAAQERAKRERQERVEKALERMKELEARQEKNVKAKTVKREKLKPARASTTDPEAQVMKMPDGGFRPAYNAQFSTDTESMIIVGVDVTNQGNDSGLTSPMVAQIQEHYHQVPDEYLVDGGFVNLDDFTKAGQMGTKIYAPVTTNRTPKTDPYQPKRGDSLEIIAWRKRMATDQAKQIYKERASTAECINAIQHNRGLTSFRVRGLKKVKAVLLWFALIHNLMRGYKLRMEAQKKSGALQAA</sequence>
<evidence type="ECO:0000259" key="2">
    <source>
        <dbReference type="Pfam" id="PF13751"/>
    </source>
</evidence>
<evidence type="ECO:0000256" key="1">
    <source>
        <dbReference type="SAM" id="MobiDB-lite"/>
    </source>
</evidence>
<feature type="region of interest" description="Disordered" evidence="1">
    <location>
        <begin position="1"/>
        <end position="53"/>
    </location>
</feature>
<organism evidence="3">
    <name type="scientific">marine sediment metagenome</name>
    <dbReference type="NCBI Taxonomy" id="412755"/>
    <lineage>
        <taxon>unclassified sequences</taxon>
        <taxon>metagenomes</taxon>
        <taxon>ecological metagenomes</taxon>
    </lineage>
</organism>
<protein>
    <recommendedName>
        <fullName evidence="2">Transposase DDE domain-containing protein</fullName>
    </recommendedName>
</protein>
<proteinExistence type="predicted"/>
<feature type="compositionally biased region" description="Basic and acidic residues" evidence="1">
    <location>
        <begin position="11"/>
        <end position="53"/>
    </location>
</feature>
<feature type="domain" description="Transposase DDE" evidence="2">
    <location>
        <begin position="202"/>
        <end position="260"/>
    </location>
</feature>
<dbReference type="Pfam" id="PF13751">
    <property type="entry name" value="DDE_Tnp_1_6"/>
    <property type="match status" value="1"/>
</dbReference>
<feature type="non-terminal residue" evidence="3">
    <location>
        <position position="1"/>
    </location>
</feature>
<reference evidence="3" key="1">
    <citation type="journal article" date="2014" name="Front. Microbiol.">
        <title>High frequency of phylogenetically diverse reductive dehalogenase-homologous genes in deep subseafloor sedimentary metagenomes.</title>
        <authorList>
            <person name="Kawai M."/>
            <person name="Futagami T."/>
            <person name="Toyoda A."/>
            <person name="Takaki Y."/>
            <person name="Nishi S."/>
            <person name="Hori S."/>
            <person name="Arai W."/>
            <person name="Tsubouchi T."/>
            <person name="Morono Y."/>
            <person name="Uchiyama I."/>
            <person name="Ito T."/>
            <person name="Fujiyama A."/>
            <person name="Inagaki F."/>
            <person name="Takami H."/>
        </authorList>
    </citation>
    <scope>NUCLEOTIDE SEQUENCE</scope>
    <source>
        <strain evidence="3">Expedition CK06-06</strain>
    </source>
</reference>
<dbReference type="AlphaFoldDB" id="X0SA85"/>
<dbReference type="PANTHER" id="PTHR33408">
    <property type="entry name" value="TRANSPOSASE"/>
    <property type="match status" value="1"/>
</dbReference>
<evidence type="ECO:0000313" key="3">
    <source>
        <dbReference type="EMBL" id="GAF77929.1"/>
    </source>
</evidence>
<name>X0SA85_9ZZZZ</name>
<accession>X0SA85</accession>
<gene>
    <name evidence="3" type="ORF">S01H1_08634</name>
</gene>